<dbReference type="Proteomes" id="UP000230886">
    <property type="component" value="Unassembled WGS sequence"/>
</dbReference>
<feature type="transmembrane region" description="Helical" evidence="5">
    <location>
        <begin position="26"/>
        <end position="44"/>
    </location>
</feature>
<dbReference type="CDD" id="cd03386">
    <property type="entry name" value="PAP2_Aur1_like"/>
    <property type="match status" value="1"/>
</dbReference>
<dbReference type="PANTHER" id="PTHR31310">
    <property type="match status" value="1"/>
</dbReference>
<evidence type="ECO:0000256" key="5">
    <source>
        <dbReference type="SAM" id="Phobius"/>
    </source>
</evidence>
<keyword evidence="3 5" id="KW-1133">Transmembrane helix</keyword>
<dbReference type="InterPro" id="IPR026841">
    <property type="entry name" value="Aur1/Ipt1"/>
</dbReference>
<dbReference type="RefSeq" id="WP_019744497.1">
    <property type="nucleotide sequence ID" value="NZ_NOVD01000005.1"/>
</dbReference>
<organism evidence="8 9">
    <name type="scientific">Rhodococcus qingshengii</name>
    <dbReference type="NCBI Taxonomy" id="334542"/>
    <lineage>
        <taxon>Bacteria</taxon>
        <taxon>Bacillati</taxon>
        <taxon>Actinomycetota</taxon>
        <taxon>Actinomycetes</taxon>
        <taxon>Mycobacteriales</taxon>
        <taxon>Nocardiaceae</taxon>
        <taxon>Rhodococcus</taxon>
        <taxon>Rhodococcus erythropolis group</taxon>
    </lineage>
</organism>
<dbReference type="AlphaFoldDB" id="A0A2A5JDY5"/>
<dbReference type="InterPro" id="IPR052185">
    <property type="entry name" value="IPC_Synthase-Related"/>
</dbReference>
<keyword evidence="2 5" id="KW-0812">Transmembrane</keyword>
<gene>
    <name evidence="8" type="ORF">CHR55_11770</name>
</gene>
<feature type="transmembrane region" description="Helical" evidence="5">
    <location>
        <begin position="64"/>
        <end position="82"/>
    </location>
</feature>
<feature type="domain" description="DUF5933" evidence="7">
    <location>
        <begin position="30"/>
        <end position="163"/>
    </location>
</feature>
<dbReference type="EMBL" id="NOVD01000005">
    <property type="protein sequence ID" value="PCK27429.1"/>
    <property type="molecule type" value="Genomic_DNA"/>
</dbReference>
<dbReference type="PANTHER" id="PTHR31310:SF7">
    <property type="entry name" value="PA-PHOSPHATASE RELATED-FAMILY PROTEIN DDB_G0268928"/>
    <property type="match status" value="1"/>
</dbReference>
<dbReference type="InterPro" id="IPR045977">
    <property type="entry name" value="DUF5933"/>
</dbReference>
<evidence type="ECO:0000256" key="2">
    <source>
        <dbReference type="ARBA" id="ARBA00022692"/>
    </source>
</evidence>
<evidence type="ECO:0000259" key="7">
    <source>
        <dbReference type="Pfam" id="PF19356"/>
    </source>
</evidence>
<accession>A0A2A5JDY5</accession>
<proteinExistence type="predicted"/>
<protein>
    <submittedName>
        <fullName evidence="8">Inositol phosphorylceramide synthase</fullName>
    </submittedName>
</protein>
<evidence type="ECO:0000313" key="9">
    <source>
        <dbReference type="Proteomes" id="UP000230886"/>
    </source>
</evidence>
<feature type="transmembrane region" description="Helical" evidence="5">
    <location>
        <begin position="138"/>
        <end position="158"/>
    </location>
</feature>
<comment type="caution">
    <text evidence="8">The sequence shown here is derived from an EMBL/GenBank/DDBJ whole genome shotgun (WGS) entry which is preliminary data.</text>
</comment>
<feature type="transmembrane region" description="Helical" evidence="5">
    <location>
        <begin position="237"/>
        <end position="260"/>
    </location>
</feature>
<comment type="subcellular location">
    <subcellularLocation>
        <location evidence="1">Membrane</location>
        <topology evidence="1">Multi-pass membrane protein</topology>
    </subcellularLocation>
</comment>
<sequence length="455" mass="49073">MLIDSWSQRGGVPGQSDRSWSSSHRLLLIGTAALTVLVLGVQAFASYKGYLGPVESLFGDYFLVPRSATMPWVGLALALVGLNNKERIYAVSAAVVIDVVVGAIRWFSGGPLTMGTGGTWVLTAIAVYAVWKLSGERRLSVLHGVALGALLIIAAKVAETWLEITILVGTDVWDEYVFLADQALGNPSWVMGQIVDAMGPVGAAALDWIYVELPVAVIVVALYQARKGWPSHHLLRTFLLIGLIGPIFYVLFPVVGPVFAFGPRGFGFQIGDYWPNIVPNFDFASPSSLPFDDAAPRNCMPSLHTAWAVALFIHSRSGPWWIRSLGSFWLVATLTATLGFGFHYGVDLIAGAVLCLTLDAALRDPERGWGWFRVRLLIGGSALLAGLLLSYRFAAVQMAEYPAIFGPLLMAVLVLMSVAYFATFFARPGTALAVWGERDGEWDAATGESPGLPAR</sequence>
<dbReference type="Pfam" id="PF19356">
    <property type="entry name" value="DUF5933"/>
    <property type="match status" value="1"/>
</dbReference>
<feature type="transmembrane region" description="Helical" evidence="5">
    <location>
        <begin position="89"/>
        <end position="107"/>
    </location>
</feature>
<feature type="transmembrane region" description="Helical" evidence="5">
    <location>
        <begin position="344"/>
        <end position="362"/>
    </location>
</feature>
<feature type="transmembrane region" description="Helical" evidence="5">
    <location>
        <begin position="113"/>
        <end position="131"/>
    </location>
</feature>
<feature type="transmembrane region" description="Helical" evidence="5">
    <location>
        <begin position="208"/>
        <end position="225"/>
    </location>
</feature>
<evidence type="ECO:0000256" key="1">
    <source>
        <dbReference type="ARBA" id="ARBA00004141"/>
    </source>
</evidence>
<keyword evidence="4 5" id="KW-0472">Membrane</keyword>
<feature type="transmembrane region" description="Helical" evidence="5">
    <location>
        <begin position="374"/>
        <end position="395"/>
    </location>
</feature>
<evidence type="ECO:0000313" key="8">
    <source>
        <dbReference type="EMBL" id="PCK27429.1"/>
    </source>
</evidence>
<feature type="domain" description="Inositolphosphotransferase Aur1/Ipt1" evidence="6">
    <location>
        <begin position="201"/>
        <end position="356"/>
    </location>
</feature>
<evidence type="ECO:0000256" key="3">
    <source>
        <dbReference type="ARBA" id="ARBA00022989"/>
    </source>
</evidence>
<dbReference type="Pfam" id="PF14378">
    <property type="entry name" value="PAP2_3"/>
    <property type="match status" value="1"/>
</dbReference>
<evidence type="ECO:0000259" key="6">
    <source>
        <dbReference type="Pfam" id="PF14378"/>
    </source>
</evidence>
<reference evidence="8 9" key="1">
    <citation type="submission" date="2017-07" db="EMBL/GenBank/DDBJ databases">
        <title>Draft sequence of Rhodococcus enclensis 23b-28.</title>
        <authorList>
            <person name="Besaury L."/>
            <person name="Sancelme M."/>
            <person name="Amato P."/>
            <person name="Lallement A."/>
            <person name="Delort A.-M."/>
        </authorList>
    </citation>
    <scope>NUCLEOTIDE SEQUENCE [LARGE SCALE GENOMIC DNA]</scope>
    <source>
        <strain evidence="8 9">23b-28</strain>
    </source>
</reference>
<feature type="transmembrane region" description="Helical" evidence="5">
    <location>
        <begin position="401"/>
        <end position="422"/>
    </location>
</feature>
<dbReference type="GO" id="GO:0016020">
    <property type="term" value="C:membrane"/>
    <property type="evidence" value="ECO:0007669"/>
    <property type="project" value="UniProtKB-SubCell"/>
</dbReference>
<name>A0A2A5JDY5_RHOSG</name>
<evidence type="ECO:0000256" key="4">
    <source>
        <dbReference type="ARBA" id="ARBA00023136"/>
    </source>
</evidence>